<accession>F0SXA4</accession>
<dbReference type="InterPro" id="IPR022496">
    <property type="entry name" value="T6A_TsaB"/>
</dbReference>
<reference evidence="3" key="2">
    <citation type="submission" date="2011-02" db="EMBL/GenBank/DDBJ databases">
        <title>The complete genome of Syntrophobotulus glycolicus DSM 8271.</title>
        <authorList>
            <person name="Lucas S."/>
            <person name="Copeland A."/>
            <person name="Lapidus A."/>
            <person name="Bruce D."/>
            <person name="Goodwin L."/>
            <person name="Pitluck S."/>
            <person name="Kyrpides N."/>
            <person name="Mavromatis K."/>
            <person name="Pagani I."/>
            <person name="Ivanova N."/>
            <person name="Mikhailova N."/>
            <person name="Chertkov O."/>
            <person name="Held B."/>
            <person name="Detter J.C."/>
            <person name="Tapia R."/>
            <person name="Han C."/>
            <person name="Land M."/>
            <person name="Hauser L."/>
            <person name="Markowitz V."/>
            <person name="Cheng J.-F."/>
            <person name="Hugenholtz P."/>
            <person name="Woyke T."/>
            <person name="Wu D."/>
            <person name="Spring S."/>
            <person name="Schroeder M."/>
            <person name="Brambilla E."/>
            <person name="Klenk H.-P."/>
            <person name="Eisen J.A."/>
        </authorList>
    </citation>
    <scope>NUCLEOTIDE SEQUENCE [LARGE SCALE GENOMIC DNA]</scope>
    <source>
        <strain evidence="3">DSM 8271 / FlGlyR</strain>
    </source>
</reference>
<evidence type="ECO:0000259" key="1">
    <source>
        <dbReference type="Pfam" id="PF00814"/>
    </source>
</evidence>
<dbReference type="PANTHER" id="PTHR11735:SF11">
    <property type="entry name" value="TRNA THREONYLCARBAMOYLADENOSINE BIOSYNTHESIS PROTEIN TSAB"/>
    <property type="match status" value="1"/>
</dbReference>
<dbReference type="PANTHER" id="PTHR11735">
    <property type="entry name" value="TRNA N6-ADENOSINE THREONYLCARBAMOYLTRANSFERASE"/>
    <property type="match status" value="1"/>
</dbReference>
<dbReference type="STRING" id="645991.Sgly_2691"/>
<dbReference type="GO" id="GO:0002949">
    <property type="term" value="P:tRNA threonylcarbamoyladenosine modification"/>
    <property type="evidence" value="ECO:0007669"/>
    <property type="project" value="InterPro"/>
</dbReference>
<dbReference type="CDD" id="cd24032">
    <property type="entry name" value="ASKHA_NBD_TsaB"/>
    <property type="match status" value="1"/>
</dbReference>
<dbReference type="RefSeq" id="WP_013625784.1">
    <property type="nucleotide sequence ID" value="NC_015172.1"/>
</dbReference>
<sequence>MKYLTIDTTTKVTALALGENSKLVEEVFLDTGKTHSERLVPMLHQLLEAAEWSLAELDFIGVVRGPGSFTGIRIGIATAQGLAQVLNIPLLGVLSLDVISWAGYAHGEDIAVILDARKNEWYTAVYSWRGDSRRQITGPCAKAPERLLAELQERGRKVLFAGDAAQAAETKILDIMDGQGVVLPRYQALPRGAYAVQEVWSEYQQFQIEGIELPAAVEPCYIRFSEAEVNYHKKMEQMAGSEHILTKQRL</sequence>
<dbReference type="Gene3D" id="3.30.420.40">
    <property type="match status" value="2"/>
</dbReference>
<dbReference type="NCBIfam" id="TIGR03725">
    <property type="entry name" value="T6A_YeaZ"/>
    <property type="match status" value="1"/>
</dbReference>
<dbReference type="AlphaFoldDB" id="F0SXA4"/>
<dbReference type="eggNOG" id="COG1214">
    <property type="taxonomic scope" value="Bacteria"/>
</dbReference>
<dbReference type="Pfam" id="PF00814">
    <property type="entry name" value="TsaD"/>
    <property type="match status" value="1"/>
</dbReference>
<organism evidence="2 3">
    <name type="scientific">Syntrophobotulus glycolicus (strain DSM 8271 / FlGlyR)</name>
    <dbReference type="NCBI Taxonomy" id="645991"/>
    <lineage>
        <taxon>Bacteria</taxon>
        <taxon>Bacillati</taxon>
        <taxon>Bacillota</taxon>
        <taxon>Clostridia</taxon>
        <taxon>Eubacteriales</taxon>
        <taxon>Desulfitobacteriaceae</taxon>
        <taxon>Syntrophobotulus</taxon>
    </lineage>
</organism>
<dbReference type="GO" id="GO:0005829">
    <property type="term" value="C:cytosol"/>
    <property type="evidence" value="ECO:0007669"/>
    <property type="project" value="TreeGrafter"/>
</dbReference>
<feature type="domain" description="Gcp-like" evidence="1">
    <location>
        <begin position="32"/>
        <end position="152"/>
    </location>
</feature>
<dbReference type="OrthoDB" id="9784166at2"/>
<protein>
    <submittedName>
        <fullName evidence="2">Universal protein YeaZ</fullName>
    </submittedName>
</protein>
<keyword evidence="3" id="KW-1185">Reference proteome</keyword>
<dbReference type="KEGG" id="sgy:Sgly_2691"/>
<dbReference type="HOGENOM" id="CLU_064886_0_1_9"/>
<dbReference type="Proteomes" id="UP000007488">
    <property type="component" value="Chromosome"/>
</dbReference>
<proteinExistence type="predicted"/>
<reference evidence="2 3" key="1">
    <citation type="journal article" date="2011" name="Stand. Genomic Sci.">
        <title>Complete genome sequence of Syntrophobotulus glycolicus type strain (FlGlyR).</title>
        <authorList>
            <person name="Han C."/>
            <person name="Mwirichia R."/>
            <person name="Chertkov O."/>
            <person name="Held B."/>
            <person name="Lapidus A."/>
            <person name="Nolan M."/>
            <person name="Lucas S."/>
            <person name="Hammon N."/>
            <person name="Deshpande S."/>
            <person name="Cheng J.F."/>
            <person name="Tapia R."/>
            <person name="Goodwin L."/>
            <person name="Pitluck S."/>
            <person name="Huntemann M."/>
            <person name="Liolios K."/>
            <person name="Ivanova N."/>
            <person name="Pagani I."/>
            <person name="Mavromatis K."/>
            <person name="Ovchinikova G."/>
            <person name="Pati A."/>
            <person name="Chen A."/>
            <person name="Palaniappan K."/>
            <person name="Land M."/>
            <person name="Hauser L."/>
            <person name="Brambilla E.M."/>
            <person name="Rohde M."/>
            <person name="Spring S."/>
            <person name="Sikorski J."/>
            <person name="Goker M."/>
            <person name="Woyke T."/>
            <person name="Bristow J."/>
            <person name="Eisen J.A."/>
            <person name="Markowitz V."/>
            <person name="Hugenholtz P."/>
            <person name="Kyrpides N.C."/>
            <person name="Klenk H.P."/>
            <person name="Detter J.C."/>
        </authorList>
    </citation>
    <scope>NUCLEOTIDE SEQUENCE [LARGE SCALE GENOMIC DNA]</scope>
    <source>
        <strain evidence="3">DSM 8271 / FlGlyR</strain>
    </source>
</reference>
<evidence type="ECO:0000313" key="2">
    <source>
        <dbReference type="EMBL" id="ADY56964.1"/>
    </source>
</evidence>
<evidence type="ECO:0000313" key="3">
    <source>
        <dbReference type="Proteomes" id="UP000007488"/>
    </source>
</evidence>
<name>F0SXA4_SYNGF</name>
<gene>
    <name evidence="2" type="ordered locus">Sgly_2691</name>
</gene>
<dbReference type="EMBL" id="CP002547">
    <property type="protein sequence ID" value="ADY56964.1"/>
    <property type="molecule type" value="Genomic_DNA"/>
</dbReference>
<dbReference type="InterPro" id="IPR043129">
    <property type="entry name" value="ATPase_NBD"/>
</dbReference>
<dbReference type="InterPro" id="IPR000905">
    <property type="entry name" value="Gcp-like_dom"/>
</dbReference>
<dbReference type="SUPFAM" id="SSF53067">
    <property type="entry name" value="Actin-like ATPase domain"/>
    <property type="match status" value="2"/>
</dbReference>